<dbReference type="AlphaFoldDB" id="A0AAW7Z4F9"/>
<dbReference type="InterPro" id="IPR054701">
    <property type="entry name" value="DVU0298-like"/>
</dbReference>
<dbReference type="Proteomes" id="UP001172911">
    <property type="component" value="Unassembled WGS sequence"/>
</dbReference>
<protein>
    <submittedName>
        <fullName evidence="1">HEAT repeat domain-containing protein</fullName>
    </submittedName>
</protein>
<sequence length="215" mass="24073">MSLRNEVALLLKENKFEELAHRAVSNQGVIKYVLSFLYHPYGKERWHAIEGLGLISKALYINNPEAVRELIRRLLWSMNDESGSAGWSAPEAIGEIIYHHPKAFGEFVPVVVNASGEDIFHRGILWTLGRIGQADPLLVIGYIPLLTNFLANPRPEVRGYAAWALGEIGVKAALPTVQGLIDDKEKLEVYQNRELFIKSVDELAKEAIAKIKSKC</sequence>
<dbReference type="Gene3D" id="1.25.10.10">
    <property type="entry name" value="Leucine-rich Repeat Variant"/>
    <property type="match status" value="1"/>
</dbReference>
<dbReference type="RefSeq" id="WP_304540157.1">
    <property type="nucleotide sequence ID" value="NZ_JARPTC010000001.1"/>
</dbReference>
<dbReference type="NCBIfam" id="NF045662">
    <property type="entry name" value="DVU0298_fam"/>
    <property type="match status" value="1"/>
</dbReference>
<dbReference type="SUPFAM" id="SSF48371">
    <property type="entry name" value="ARM repeat"/>
    <property type="match status" value="1"/>
</dbReference>
<dbReference type="Pfam" id="PF13513">
    <property type="entry name" value="HEAT_EZ"/>
    <property type="match status" value="1"/>
</dbReference>
<gene>
    <name evidence="1" type="ORF">P6N53_00010</name>
</gene>
<dbReference type="InterPro" id="IPR016024">
    <property type="entry name" value="ARM-type_fold"/>
</dbReference>
<evidence type="ECO:0000313" key="2">
    <source>
        <dbReference type="Proteomes" id="UP001172911"/>
    </source>
</evidence>
<comment type="caution">
    <text evidence="1">The sequence shown here is derived from an EMBL/GenBank/DDBJ whole genome shotgun (WGS) entry which is preliminary data.</text>
</comment>
<keyword evidence="2" id="KW-1185">Reference proteome</keyword>
<name>A0AAW7Z4F9_9FIRM</name>
<proteinExistence type="predicted"/>
<dbReference type="EMBL" id="JARPTC010000001">
    <property type="protein sequence ID" value="MDO7785618.1"/>
    <property type="molecule type" value="Genomic_DNA"/>
</dbReference>
<reference evidence="1" key="1">
    <citation type="journal article" date="2023" name="J. Hazard. Mater.">
        <title>Anaerobic biodegradation of pyrene and benzo[a]pyrene by a new sulfate-reducing Desulforamulus aquiferis strain DSA.</title>
        <authorList>
            <person name="Zhang Z."/>
            <person name="Sun J."/>
            <person name="Gong X."/>
            <person name="Wang C."/>
            <person name="Wang H."/>
        </authorList>
    </citation>
    <scope>NUCLEOTIDE SEQUENCE</scope>
    <source>
        <strain evidence="1">DSA</strain>
    </source>
</reference>
<accession>A0AAW7Z4F9</accession>
<organism evidence="1 2">
    <name type="scientific">Desulforamulus aquiferis</name>
    <dbReference type="NCBI Taxonomy" id="1397668"/>
    <lineage>
        <taxon>Bacteria</taxon>
        <taxon>Bacillati</taxon>
        <taxon>Bacillota</taxon>
        <taxon>Clostridia</taxon>
        <taxon>Eubacteriales</taxon>
        <taxon>Peptococcaceae</taxon>
        <taxon>Desulforamulus</taxon>
    </lineage>
</organism>
<reference evidence="1" key="2">
    <citation type="submission" date="2023-03" db="EMBL/GenBank/DDBJ databases">
        <authorList>
            <person name="Zhang Z."/>
        </authorList>
    </citation>
    <scope>NUCLEOTIDE SEQUENCE</scope>
    <source>
        <strain evidence="1">DSA</strain>
    </source>
</reference>
<dbReference type="InterPro" id="IPR011989">
    <property type="entry name" value="ARM-like"/>
</dbReference>
<evidence type="ECO:0000313" key="1">
    <source>
        <dbReference type="EMBL" id="MDO7785618.1"/>
    </source>
</evidence>